<dbReference type="SUPFAM" id="SSF53756">
    <property type="entry name" value="UDP-Glycosyltransferase/glycogen phosphorylase"/>
    <property type="match status" value="1"/>
</dbReference>
<dbReference type="Pfam" id="PF17039">
    <property type="entry name" value="Glyco_tran_10_N"/>
    <property type="match status" value="1"/>
</dbReference>
<feature type="domain" description="Fucosyltransferase C-terminal" evidence="14">
    <location>
        <begin position="197"/>
        <end position="256"/>
    </location>
</feature>
<dbReference type="EMBL" id="JPKZ01000312">
    <property type="protein sequence ID" value="KHN88025.1"/>
    <property type="molecule type" value="Genomic_DNA"/>
</dbReference>
<accession>A0A0B2W480</accession>
<reference evidence="16 17" key="1">
    <citation type="submission" date="2014-11" db="EMBL/GenBank/DDBJ databases">
        <title>Genetic blueprint of the zoonotic pathogen Toxocara canis.</title>
        <authorList>
            <person name="Zhu X.-Q."/>
            <person name="Korhonen P.K."/>
            <person name="Cai H."/>
            <person name="Young N.D."/>
            <person name="Nejsum P."/>
            <person name="von Samson-Himmelstjerna G."/>
            <person name="Boag P.R."/>
            <person name="Tan P."/>
            <person name="Li Q."/>
            <person name="Min J."/>
            <person name="Yang Y."/>
            <person name="Wang X."/>
            <person name="Fang X."/>
            <person name="Hall R.S."/>
            <person name="Hofmann A."/>
            <person name="Sternberg P.W."/>
            <person name="Jex A.R."/>
            <person name="Gasser R.B."/>
        </authorList>
    </citation>
    <scope>NUCLEOTIDE SEQUENCE [LARGE SCALE GENOMIC DNA]</scope>
    <source>
        <strain evidence="16">PN_DK_2014</strain>
    </source>
</reference>
<evidence type="ECO:0000256" key="4">
    <source>
        <dbReference type="ARBA" id="ARBA00022676"/>
    </source>
</evidence>
<dbReference type="EC" id="2.4.1.-" evidence="12"/>
<keyword evidence="9 12" id="KW-0333">Golgi apparatus</keyword>
<evidence type="ECO:0000256" key="11">
    <source>
        <dbReference type="ARBA" id="ARBA00023180"/>
    </source>
</evidence>
<evidence type="ECO:0000256" key="1">
    <source>
        <dbReference type="ARBA" id="ARBA00004447"/>
    </source>
</evidence>
<keyword evidence="4 12" id="KW-0328">Glycosyltransferase</keyword>
<dbReference type="GO" id="GO:0032580">
    <property type="term" value="C:Golgi cisterna membrane"/>
    <property type="evidence" value="ECO:0007669"/>
    <property type="project" value="UniProtKB-SubCell"/>
</dbReference>
<evidence type="ECO:0000259" key="14">
    <source>
        <dbReference type="Pfam" id="PF00852"/>
    </source>
</evidence>
<feature type="domain" description="Fucosyltransferase N-terminal" evidence="15">
    <location>
        <begin position="104"/>
        <end position="172"/>
    </location>
</feature>
<keyword evidence="7" id="KW-0735">Signal-anchor</keyword>
<name>A0A0B2W480_TOXCA</name>
<evidence type="ECO:0000256" key="12">
    <source>
        <dbReference type="RuleBase" id="RU003832"/>
    </source>
</evidence>
<comment type="pathway">
    <text evidence="2">Protein modification; protein glycosylation.</text>
</comment>
<gene>
    <name evidence="16" type="primary">FucTC</name>
    <name evidence="16" type="ORF">Tcan_04807</name>
</gene>
<evidence type="ECO:0000256" key="5">
    <source>
        <dbReference type="ARBA" id="ARBA00022679"/>
    </source>
</evidence>
<keyword evidence="5 12" id="KW-0808">Transferase</keyword>
<dbReference type="InterPro" id="IPR001503">
    <property type="entry name" value="Glyco_trans_10"/>
</dbReference>
<comment type="caution">
    <text evidence="16">The sequence shown here is derived from an EMBL/GenBank/DDBJ whole genome shotgun (WGS) entry which is preliminary data.</text>
</comment>
<keyword evidence="10" id="KW-0472">Membrane</keyword>
<dbReference type="AlphaFoldDB" id="A0A0B2W480"/>
<evidence type="ECO:0000313" key="16">
    <source>
        <dbReference type="EMBL" id="KHN88025.1"/>
    </source>
</evidence>
<comment type="similarity">
    <text evidence="3 12">Belongs to the glycosyltransferase 10 family.</text>
</comment>
<feature type="region of interest" description="Disordered" evidence="13">
    <location>
        <begin position="271"/>
        <end position="291"/>
    </location>
</feature>
<organism evidence="16 17">
    <name type="scientific">Toxocara canis</name>
    <name type="common">Canine roundworm</name>
    <dbReference type="NCBI Taxonomy" id="6265"/>
    <lineage>
        <taxon>Eukaryota</taxon>
        <taxon>Metazoa</taxon>
        <taxon>Ecdysozoa</taxon>
        <taxon>Nematoda</taxon>
        <taxon>Chromadorea</taxon>
        <taxon>Rhabditida</taxon>
        <taxon>Spirurina</taxon>
        <taxon>Ascaridomorpha</taxon>
        <taxon>Ascaridoidea</taxon>
        <taxon>Toxocaridae</taxon>
        <taxon>Toxocara</taxon>
    </lineage>
</organism>
<keyword evidence="17" id="KW-1185">Reference proteome</keyword>
<sequence length="291" mass="33228">MNQLAAPSAVGYMQWYQMTRSRKMYASVTTVTLTAVAPLHRGYWESTSEKMVGRSHMGLFGLNNGMNRETRPMERCTMQLGKQKVNEVRNNKIDDVETEFIIKFSAADAVVFHVRDMNLTDLPQSRSDNQTFVFFIQESPYHTGYVLDQIPSNYFNITMTYRLDSDVRAGYGWMSPIDNTTSRDEVWRWNEVEDIVEGKSKSVLQMVSNCATESKRELYVSALAQHIEVTEYGRCGHGSCDKQCEQQAIGKFLKYISAVCVTTLQREEGRSGNPINHSLGLLPSKNQRRPM</sequence>
<dbReference type="UniPathway" id="UPA00378"/>
<evidence type="ECO:0000256" key="6">
    <source>
        <dbReference type="ARBA" id="ARBA00022692"/>
    </source>
</evidence>
<dbReference type="OrthoDB" id="5912041at2759"/>
<dbReference type="Proteomes" id="UP000031036">
    <property type="component" value="Unassembled WGS sequence"/>
</dbReference>
<keyword evidence="8" id="KW-1133">Transmembrane helix</keyword>
<dbReference type="PANTHER" id="PTHR48438">
    <property type="entry name" value="ALPHA-(1,3)-FUCOSYLTRANSFERASE C-RELATED"/>
    <property type="match status" value="1"/>
</dbReference>
<dbReference type="InterPro" id="IPR031481">
    <property type="entry name" value="Glyco_tran_10_N"/>
</dbReference>
<protein>
    <recommendedName>
        <fullName evidence="12">Fucosyltransferase</fullName>
        <ecNumber evidence="12">2.4.1.-</ecNumber>
    </recommendedName>
</protein>
<comment type="subcellular location">
    <subcellularLocation>
        <location evidence="1 12">Golgi apparatus</location>
        <location evidence="1 12">Golgi stack membrane</location>
        <topology evidence="1 12">Single-pass type II membrane protein</topology>
    </subcellularLocation>
</comment>
<dbReference type="InterPro" id="IPR055270">
    <property type="entry name" value="Glyco_tran_10_C"/>
</dbReference>
<dbReference type="GO" id="GO:0008417">
    <property type="term" value="F:fucosyltransferase activity"/>
    <property type="evidence" value="ECO:0007669"/>
    <property type="project" value="InterPro"/>
</dbReference>
<dbReference type="Pfam" id="PF00852">
    <property type="entry name" value="Glyco_transf_10"/>
    <property type="match status" value="1"/>
</dbReference>
<evidence type="ECO:0000256" key="13">
    <source>
        <dbReference type="SAM" id="MobiDB-lite"/>
    </source>
</evidence>
<proteinExistence type="inferred from homology"/>
<evidence type="ECO:0000256" key="8">
    <source>
        <dbReference type="ARBA" id="ARBA00022989"/>
    </source>
</evidence>
<dbReference type="PANTHER" id="PTHR48438:SF1">
    <property type="entry name" value="ALPHA-(1,3)-FUCOSYLTRANSFERASE C-RELATED"/>
    <property type="match status" value="1"/>
</dbReference>
<evidence type="ECO:0000313" key="17">
    <source>
        <dbReference type="Proteomes" id="UP000031036"/>
    </source>
</evidence>
<evidence type="ECO:0000259" key="15">
    <source>
        <dbReference type="Pfam" id="PF17039"/>
    </source>
</evidence>
<dbReference type="InterPro" id="IPR038577">
    <property type="entry name" value="GT10-like_C_sf"/>
</dbReference>
<dbReference type="STRING" id="6265.A0A0B2W480"/>
<evidence type="ECO:0000256" key="7">
    <source>
        <dbReference type="ARBA" id="ARBA00022968"/>
    </source>
</evidence>
<evidence type="ECO:0000256" key="10">
    <source>
        <dbReference type="ARBA" id="ARBA00023136"/>
    </source>
</evidence>
<evidence type="ECO:0000256" key="3">
    <source>
        <dbReference type="ARBA" id="ARBA00008919"/>
    </source>
</evidence>
<dbReference type="Gene3D" id="3.40.50.11660">
    <property type="entry name" value="Glycosyl transferase family 10, C-terminal domain"/>
    <property type="match status" value="1"/>
</dbReference>
<evidence type="ECO:0000256" key="9">
    <source>
        <dbReference type="ARBA" id="ARBA00023034"/>
    </source>
</evidence>
<keyword evidence="6 12" id="KW-0812">Transmembrane</keyword>
<evidence type="ECO:0000256" key="2">
    <source>
        <dbReference type="ARBA" id="ARBA00004922"/>
    </source>
</evidence>
<keyword evidence="11" id="KW-0325">Glycoprotein</keyword>